<feature type="region of interest" description="Disordered" evidence="3">
    <location>
        <begin position="43"/>
        <end position="79"/>
    </location>
</feature>
<keyword evidence="1" id="KW-0507">mRNA processing</keyword>
<accession>A0ABQ8Q6R5</accession>
<evidence type="ECO:0000256" key="2">
    <source>
        <dbReference type="PROSITE-ProRule" id="PRU00047"/>
    </source>
</evidence>
<feature type="non-terminal residue" evidence="5">
    <location>
        <position position="1"/>
    </location>
</feature>
<feature type="non-terminal residue" evidence="5">
    <location>
        <position position="128"/>
    </location>
</feature>
<dbReference type="EMBL" id="MU790718">
    <property type="protein sequence ID" value="KAJ3994190.1"/>
    <property type="molecule type" value="Genomic_DNA"/>
</dbReference>
<dbReference type="InterPro" id="IPR036875">
    <property type="entry name" value="Znf_CCHC_sf"/>
</dbReference>
<sequence length="128" mass="14245">LTSRIESLKKQLATSGIANAVKFPEKRCRNCQRQGHLAEECFRKGGGKEGQYPSWWRGKKENATGNPSANTTMSTTESNHEALPEVGELMQYYGLVAAAFDSGEGQEIYADTGTSDHFFKRRADFVTY</sequence>
<evidence type="ECO:0000313" key="5">
    <source>
        <dbReference type="EMBL" id="KAJ3994190.1"/>
    </source>
</evidence>
<comment type="caution">
    <text evidence="5">The sequence shown here is derived from an EMBL/GenBank/DDBJ whole genome shotgun (WGS) entry which is preliminary data.</text>
</comment>
<dbReference type="InterPro" id="IPR001878">
    <property type="entry name" value="Znf_CCHC"/>
</dbReference>
<proteinExistence type="predicted"/>
<feature type="domain" description="CCHC-type" evidence="4">
    <location>
        <begin position="27"/>
        <end position="41"/>
    </location>
</feature>
<keyword evidence="6" id="KW-1185">Reference proteome</keyword>
<name>A0ABQ8Q6R5_9AGAR</name>
<reference evidence="5" key="1">
    <citation type="submission" date="2022-08" db="EMBL/GenBank/DDBJ databases">
        <authorList>
            <consortium name="DOE Joint Genome Institute"/>
            <person name="Min B."/>
            <person name="Riley R."/>
            <person name="Sierra-Patev S."/>
            <person name="Naranjo-Ortiz M."/>
            <person name="Looney B."/>
            <person name="Konkel Z."/>
            <person name="Slot J.C."/>
            <person name="Sakamoto Y."/>
            <person name="Steenwyk J.L."/>
            <person name="Rokas A."/>
            <person name="Carro J."/>
            <person name="Camarero S."/>
            <person name="Ferreira P."/>
            <person name="Molpeceres G."/>
            <person name="Ruiz-Duenas F.J."/>
            <person name="Serrano A."/>
            <person name="Henrissat B."/>
            <person name="Drula E."/>
            <person name="Hughes K.W."/>
            <person name="Mata J.L."/>
            <person name="Ishikawa N.K."/>
            <person name="Vargas-Isla R."/>
            <person name="Ushijima S."/>
            <person name="Smith C.A."/>
            <person name="Ahrendt S."/>
            <person name="Andreopoulos W."/>
            <person name="He G."/>
            <person name="Labutti K."/>
            <person name="Lipzen A."/>
            <person name="Ng V."/>
            <person name="Sandor L."/>
            <person name="Barry K."/>
            <person name="Martinez A.T."/>
            <person name="Xiao Y."/>
            <person name="Gibbons J.G."/>
            <person name="Terashima K."/>
            <person name="Hibbett D.S."/>
            <person name="Grigoriev I.V."/>
        </authorList>
    </citation>
    <scope>NUCLEOTIDE SEQUENCE</scope>
    <source>
        <strain evidence="5">TFB10827</strain>
    </source>
</reference>
<gene>
    <name evidence="5" type="ORF">F5050DRAFT_1839550</name>
</gene>
<evidence type="ECO:0000256" key="1">
    <source>
        <dbReference type="ARBA" id="ARBA00022664"/>
    </source>
</evidence>
<evidence type="ECO:0000259" key="4">
    <source>
        <dbReference type="PROSITE" id="PS50158"/>
    </source>
</evidence>
<dbReference type="SUPFAM" id="SSF57756">
    <property type="entry name" value="Retrovirus zinc finger-like domains"/>
    <property type="match status" value="1"/>
</dbReference>
<keyword evidence="2" id="KW-0862">Zinc</keyword>
<organism evidence="5 6">
    <name type="scientific">Lentinula boryana</name>
    <dbReference type="NCBI Taxonomy" id="40481"/>
    <lineage>
        <taxon>Eukaryota</taxon>
        <taxon>Fungi</taxon>
        <taxon>Dikarya</taxon>
        <taxon>Basidiomycota</taxon>
        <taxon>Agaricomycotina</taxon>
        <taxon>Agaricomycetes</taxon>
        <taxon>Agaricomycetidae</taxon>
        <taxon>Agaricales</taxon>
        <taxon>Marasmiineae</taxon>
        <taxon>Omphalotaceae</taxon>
        <taxon>Lentinula</taxon>
    </lineage>
</organism>
<dbReference type="Proteomes" id="UP001163828">
    <property type="component" value="Unassembled WGS sequence"/>
</dbReference>
<keyword evidence="2" id="KW-0479">Metal-binding</keyword>
<keyword evidence="2" id="KW-0863">Zinc-finger</keyword>
<protein>
    <recommendedName>
        <fullName evidence="4">CCHC-type domain-containing protein</fullName>
    </recommendedName>
</protein>
<evidence type="ECO:0000313" key="6">
    <source>
        <dbReference type="Proteomes" id="UP001163828"/>
    </source>
</evidence>
<dbReference type="PROSITE" id="PS50158">
    <property type="entry name" value="ZF_CCHC"/>
    <property type="match status" value="1"/>
</dbReference>
<evidence type="ECO:0000256" key="3">
    <source>
        <dbReference type="SAM" id="MobiDB-lite"/>
    </source>
</evidence>
<feature type="compositionally biased region" description="Polar residues" evidence="3">
    <location>
        <begin position="63"/>
        <end position="77"/>
    </location>
</feature>